<dbReference type="NCBIfam" id="TIGR03303">
    <property type="entry name" value="OM_YaeT"/>
    <property type="match status" value="1"/>
</dbReference>
<evidence type="ECO:0000313" key="11">
    <source>
        <dbReference type="EMBL" id="GHF28479.1"/>
    </source>
</evidence>
<keyword evidence="6 8" id="KW-0472">Membrane</keyword>
<feature type="domain" description="POTRA" evidence="10">
    <location>
        <begin position="44"/>
        <end position="111"/>
    </location>
</feature>
<evidence type="ECO:0000259" key="10">
    <source>
        <dbReference type="PROSITE" id="PS51779"/>
    </source>
</evidence>
<dbReference type="Proteomes" id="UP000630923">
    <property type="component" value="Unassembled WGS sequence"/>
</dbReference>
<dbReference type="PROSITE" id="PS00018">
    <property type="entry name" value="EF_HAND_1"/>
    <property type="match status" value="1"/>
</dbReference>
<evidence type="ECO:0000256" key="5">
    <source>
        <dbReference type="ARBA" id="ARBA00022737"/>
    </source>
</evidence>
<dbReference type="EMBL" id="BNCI01000002">
    <property type="protein sequence ID" value="GHF28479.1"/>
    <property type="molecule type" value="Genomic_DNA"/>
</dbReference>
<dbReference type="Gene3D" id="3.10.20.310">
    <property type="entry name" value="membrane protein fhac"/>
    <property type="match status" value="5"/>
</dbReference>
<dbReference type="InterPro" id="IPR000184">
    <property type="entry name" value="Bac_surfAg_D15"/>
</dbReference>
<dbReference type="PIRSF" id="PIRSF006076">
    <property type="entry name" value="OM_assembly_OMP85"/>
    <property type="match status" value="1"/>
</dbReference>
<proteinExistence type="inferred from homology"/>
<keyword evidence="3 8" id="KW-0812">Transmembrane</keyword>
<dbReference type="GO" id="GO:0009279">
    <property type="term" value="C:cell outer membrane"/>
    <property type="evidence" value="ECO:0007669"/>
    <property type="project" value="UniProtKB-SubCell"/>
</dbReference>
<dbReference type="InterPro" id="IPR034746">
    <property type="entry name" value="POTRA"/>
</dbReference>
<keyword evidence="5 8" id="KW-0677">Repeat</keyword>
<protein>
    <recommendedName>
        <fullName evidence="8 9">Outer membrane protein assembly factor BamA</fullName>
    </recommendedName>
</protein>
<feature type="domain" description="POTRA" evidence="10">
    <location>
        <begin position="192"/>
        <end position="280"/>
    </location>
</feature>
<keyword evidence="7 8" id="KW-0998">Cell outer membrane</keyword>
<dbReference type="InterPro" id="IPR010827">
    <property type="entry name" value="BamA/TamA_POTRA"/>
</dbReference>
<evidence type="ECO:0000256" key="3">
    <source>
        <dbReference type="ARBA" id="ARBA00022692"/>
    </source>
</evidence>
<evidence type="ECO:0000256" key="2">
    <source>
        <dbReference type="ARBA" id="ARBA00022452"/>
    </source>
</evidence>
<evidence type="ECO:0000256" key="7">
    <source>
        <dbReference type="ARBA" id="ARBA00023237"/>
    </source>
</evidence>
<organism evidence="11 12">
    <name type="scientific">Kordiimonas sediminis</name>
    <dbReference type="NCBI Taxonomy" id="1735581"/>
    <lineage>
        <taxon>Bacteria</taxon>
        <taxon>Pseudomonadati</taxon>
        <taxon>Pseudomonadota</taxon>
        <taxon>Alphaproteobacteria</taxon>
        <taxon>Kordiimonadales</taxon>
        <taxon>Kordiimonadaceae</taxon>
        <taxon>Kordiimonas</taxon>
    </lineage>
</organism>
<accession>A0A919AW60</accession>
<feature type="domain" description="POTRA" evidence="10">
    <location>
        <begin position="112"/>
        <end position="189"/>
    </location>
</feature>
<dbReference type="Pfam" id="PF01103">
    <property type="entry name" value="Omp85"/>
    <property type="match status" value="1"/>
</dbReference>
<dbReference type="InterPro" id="IPR018247">
    <property type="entry name" value="EF_Hand_1_Ca_BS"/>
</dbReference>
<keyword evidence="2 8" id="KW-1134">Transmembrane beta strand</keyword>
<sequence>MFRFNKEFMAVQRSVIVTATLLLTGVQAGVAQDVPVASAPVEMPIIRQISVAGNERVEPETIASYLTVKAGDRFDGEALDQSLKNLFATGLFSDVELNEQQGVLIVRVVENPIINRIVFEGNKKIDREEMFEEVRLRPRMVFTRSKVRADVQRMMELYRRKGRFAAIIEPKVVQLEQNRVDLLFEIQEGPKTKVSRINFLGNKKYSDGDLRDVLATKESRWWKIFTSNDTFDPDRLAYDQQVLRQFYLNEGYADFRIVSAVSELTPDREDFFINFTVEEGEIYEFGEIDVTSEIRDVNANLFRAFLQMRDGMTYNAEAIERTIESLENAAGILGYAFVDVRPQINRSRDERKINITFNISDAPRVYVERVNIKGNVRTLDKVIRREMRLQEGDAFNSSLVTRSENRLNRLNFFRNVEVERIQGSEPDRMVLDVSVEEQATGELNLGAGYSSYEKFIFDFSIRERNLMGKGQDLRLGLRWSGVQRQIDLGFTEPYFGGRNVAAGFDIFATQSNGRQFDFGTGSRISTFKTDSYGFSLRAGMAVNEYWTLSTRYTLRHDNSRFDAGYVEDRFVQNLTSRQTQLQTLIDAGVQEDIDQFLNFFDLDDNGVITENDFDVDGDGIVDELEKLNFTSRYYEESLGKRWQSILGYTLGFNTLNSVIRPTRGHSFYFSQDFAGVGGDVRYLKNRVNFDNYWTPFDGWTFRVGGEGGFIKGIGQNVRFTDKFFVGGPRLRGFDTSGVGPREINSLEAAVGQRGGNSYNTNLGGTAYYIGRGELFFPIGDAALEMGINASAFVDVGSLWRAKVDDLNKCTFNRADVTEYILARDAAAEAGDDLPEFGHELGCIGGDSISPRVAVGIGFSWQSPFGPFRIDLSKALKKQVGDRTQTLQFNVGTTF</sequence>
<dbReference type="PANTHER" id="PTHR12815">
    <property type="entry name" value="SORTING AND ASSEMBLY MACHINERY SAMM50 PROTEIN FAMILY MEMBER"/>
    <property type="match status" value="1"/>
</dbReference>
<comment type="similarity">
    <text evidence="8">Belongs to the BamA family.</text>
</comment>
<comment type="caution">
    <text evidence="11">The sequence shown here is derived from an EMBL/GenBank/DDBJ whole genome shotgun (WGS) entry which is preliminary data.</text>
</comment>
<comment type="subunit">
    <text evidence="8">Part of the Bam complex.</text>
</comment>
<gene>
    <name evidence="8" type="primary">bamA</name>
    <name evidence="11" type="ORF">GCM10017044_24630</name>
</gene>
<dbReference type="Gene3D" id="2.40.160.50">
    <property type="entry name" value="membrane protein fhac: a member of the omp85/tpsb transporter family"/>
    <property type="match status" value="1"/>
</dbReference>
<dbReference type="InterPro" id="IPR039910">
    <property type="entry name" value="D15-like"/>
</dbReference>
<comment type="subcellular location">
    <subcellularLocation>
        <location evidence="8">Cell outer membrane</location>
    </subcellularLocation>
    <subcellularLocation>
        <location evidence="1">Membrane</location>
    </subcellularLocation>
</comment>
<dbReference type="GO" id="GO:0043165">
    <property type="term" value="P:Gram-negative-bacterium-type cell outer membrane assembly"/>
    <property type="evidence" value="ECO:0007669"/>
    <property type="project" value="UniProtKB-UniRule"/>
</dbReference>
<dbReference type="Pfam" id="PF07244">
    <property type="entry name" value="POTRA"/>
    <property type="match status" value="5"/>
</dbReference>
<evidence type="ECO:0000256" key="4">
    <source>
        <dbReference type="ARBA" id="ARBA00022729"/>
    </source>
</evidence>
<keyword evidence="12" id="KW-1185">Reference proteome</keyword>
<evidence type="ECO:0000256" key="8">
    <source>
        <dbReference type="HAMAP-Rule" id="MF_01430"/>
    </source>
</evidence>
<evidence type="ECO:0000313" key="12">
    <source>
        <dbReference type="Proteomes" id="UP000630923"/>
    </source>
</evidence>
<keyword evidence="4 8" id="KW-0732">Signal</keyword>
<dbReference type="AlphaFoldDB" id="A0A919AW60"/>
<dbReference type="PROSITE" id="PS51779">
    <property type="entry name" value="POTRA"/>
    <property type="match status" value="4"/>
</dbReference>
<reference evidence="11" key="2">
    <citation type="submission" date="2020-09" db="EMBL/GenBank/DDBJ databases">
        <authorList>
            <person name="Sun Q."/>
            <person name="Kim S."/>
        </authorList>
    </citation>
    <scope>NUCLEOTIDE SEQUENCE</scope>
    <source>
        <strain evidence="11">KCTC 42590</strain>
    </source>
</reference>
<feature type="domain" description="POTRA" evidence="10">
    <location>
        <begin position="365"/>
        <end position="438"/>
    </location>
</feature>
<dbReference type="HAMAP" id="MF_01430">
    <property type="entry name" value="OM_assembly_BamA"/>
    <property type="match status" value="1"/>
</dbReference>
<dbReference type="InterPro" id="IPR023707">
    <property type="entry name" value="OM_assembly_BamA"/>
</dbReference>
<dbReference type="PANTHER" id="PTHR12815:SF23">
    <property type="entry name" value="OUTER MEMBRANE PROTEIN ASSEMBLY FACTOR BAMA"/>
    <property type="match status" value="1"/>
</dbReference>
<reference evidence="11" key="1">
    <citation type="journal article" date="2014" name="Int. J. Syst. Evol. Microbiol.">
        <title>Complete genome sequence of Corynebacterium casei LMG S-19264T (=DSM 44701T), isolated from a smear-ripened cheese.</title>
        <authorList>
            <consortium name="US DOE Joint Genome Institute (JGI-PGF)"/>
            <person name="Walter F."/>
            <person name="Albersmeier A."/>
            <person name="Kalinowski J."/>
            <person name="Ruckert C."/>
        </authorList>
    </citation>
    <scope>NUCLEOTIDE SEQUENCE</scope>
    <source>
        <strain evidence="11">KCTC 42590</strain>
    </source>
</reference>
<evidence type="ECO:0000256" key="9">
    <source>
        <dbReference type="NCBIfam" id="TIGR03303"/>
    </source>
</evidence>
<evidence type="ECO:0000256" key="1">
    <source>
        <dbReference type="ARBA" id="ARBA00004370"/>
    </source>
</evidence>
<evidence type="ECO:0000256" key="6">
    <source>
        <dbReference type="ARBA" id="ARBA00023136"/>
    </source>
</evidence>
<name>A0A919AW60_9PROT</name>
<comment type="function">
    <text evidence="8">Part of the outer membrane protein assembly complex, which is involved in assembly and insertion of beta-barrel proteins into the outer membrane.</text>
</comment>
<dbReference type="GO" id="GO:0051205">
    <property type="term" value="P:protein insertion into membrane"/>
    <property type="evidence" value="ECO:0007669"/>
    <property type="project" value="UniProtKB-UniRule"/>
</dbReference>